<dbReference type="PANTHER" id="PTHR30213">
    <property type="entry name" value="INNER MEMBRANE PROTEIN YHJD"/>
    <property type="match status" value="1"/>
</dbReference>
<dbReference type="Pfam" id="PF03631">
    <property type="entry name" value="Virul_fac_BrkB"/>
    <property type="match status" value="1"/>
</dbReference>
<feature type="transmembrane region" description="Helical" evidence="7">
    <location>
        <begin position="54"/>
        <end position="80"/>
    </location>
</feature>
<dbReference type="FunCoup" id="A0A4R6QU49">
    <property type="interactions" value="170"/>
</dbReference>
<keyword evidence="6 7" id="KW-0472">Membrane</keyword>
<dbReference type="AlphaFoldDB" id="A0A4R6QU49"/>
<comment type="subcellular location">
    <subcellularLocation>
        <location evidence="1 7">Cell membrane</location>
        <topology evidence="1 7">Multi-pass membrane protein</topology>
    </subcellularLocation>
</comment>
<dbReference type="SUPFAM" id="SSF46785">
    <property type="entry name" value="Winged helix' DNA-binding domain"/>
    <property type="match status" value="1"/>
</dbReference>
<dbReference type="InterPro" id="IPR036390">
    <property type="entry name" value="WH_DNA-bd_sf"/>
</dbReference>
<evidence type="ECO:0000256" key="1">
    <source>
        <dbReference type="ARBA" id="ARBA00004651"/>
    </source>
</evidence>
<sequence>MAGIIASMNALPPSTQDKARAWLQHANETWATLQRWPWWDTLRTLRIRFRDDRLGLTAGSLTFTTIISLVPLLTVMLALFTAFPMFSSFQIALEKYFLQSLIPPNIAKPVLGALTQFASKANRVGSVGLVVLVFTALALMLTIDRTLNAIWRVQRPRPIAQRVLVYWAALTLGPLLLGASLALTSYALSAGKGFVSALPGGLSFLLNLIEFVVLAISVAGLFHYVPNTHVRWRHAMAGGLFVAVGFELAKRALAWYVSQVPTYSTMYGAFASLPIFLVWIYLGWVIMLLGAVVAAYAPSLQMRVVRQIEEPGYRFELALRVLRQLRQARGEAAHGWSALELADQLQTDPLQLEPVLDVLQELDWIARLEEAGDQRLTLLCEPAKTPASPLLQALLLVRTPHLESVWRRGDLTDATLADLLD</sequence>
<keyword evidence="5 7" id="KW-1133">Transmembrane helix</keyword>
<feature type="transmembrane region" description="Helical" evidence="7">
    <location>
        <begin position="237"/>
        <end position="256"/>
    </location>
</feature>
<feature type="transmembrane region" description="Helical" evidence="7">
    <location>
        <begin position="164"/>
        <end position="184"/>
    </location>
</feature>
<dbReference type="InterPro" id="IPR023679">
    <property type="entry name" value="UPF0761_bac"/>
</dbReference>
<comment type="caution">
    <text evidence="8">The sequence shown here is derived from an EMBL/GenBank/DDBJ whole genome shotgun (WGS) entry which is preliminary data.</text>
</comment>
<dbReference type="InParanoid" id="A0A4R6QU49"/>
<evidence type="ECO:0000256" key="2">
    <source>
        <dbReference type="ARBA" id="ARBA00022475"/>
    </source>
</evidence>
<evidence type="ECO:0000256" key="7">
    <source>
        <dbReference type="HAMAP-Rule" id="MF_00672"/>
    </source>
</evidence>
<evidence type="ECO:0000313" key="9">
    <source>
        <dbReference type="Proteomes" id="UP000295361"/>
    </source>
</evidence>
<dbReference type="Proteomes" id="UP000295361">
    <property type="component" value="Unassembled WGS sequence"/>
</dbReference>
<keyword evidence="9" id="KW-1185">Reference proteome</keyword>
<keyword evidence="3" id="KW-0997">Cell inner membrane</keyword>
<keyword evidence="4 7" id="KW-0812">Transmembrane</keyword>
<protein>
    <recommendedName>
        <fullName evidence="7">UPF0761 membrane protein DES47_101884</fullName>
    </recommendedName>
</protein>
<dbReference type="HAMAP" id="MF_00672">
    <property type="entry name" value="UPF0761"/>
    <property type="match status" value="1"/>
</dbReference>
<keyword evidence="2 7" id="KW-1003">Cell membrane</keyword>
<feature type="transmembrane region" description="Helical" evidence="7">
    <location>
        <begin position="204"/>
        <end position="225"/>
    </location>
</feature>
<evidence type="ECO:0000313" key="8">
    <source>
        <dbReference type="EMBL" id="TDP74816.1"/>
    </source>
</evidence>
<feature type="transmembrane region" description="Helical" evidence="7">
    <location>
        <begin position="124"/>
        <end position="143"/>
    </location>
</feature>
<organism evidence="8 9">
    <name type="scientific">Roseateles toxinivorans</name>
    <dbReference type="NCBI Taxonomy" id="270368"/>
    <lineage>
        <taxon>Bacteria</taxon>
        <taxon>Pseudomonadati</taxon>
        <taxon>Pseudomonadota</taxon>
        <taxon>Betaproteobacteria</taxon>
        <taxon>Burkholderiales</taxon>
        <taxon>Sphaerotilaceae</taxon>
        <taxon>Roseateles</taxon>
    </lineage>
</organism>
<dbReference type="PANTHER" id="PTHR30213:SF0">
    <property type="entry name" value="UPF0761 MEMBRANE PROTEIN YIHY"/>
    <property type="match status" value="1"/>
</dbReference>
<comment type="similarity">
    <text evidence="7">Belongs to the UPF0761 family.</text>
</comment>
<dbReference type="EMBL" id="SNXS01000001">
    <property type="protein sequence ID" value="TDP74816.1"/>
    <property type="molecule type" value="Genomic_DNA"/>
</dbReference>
<dbReference type="NCBIfam" id="TIGR00765">
    <property type="entry name" value="yihY_not_rbn"/>
    <property type="match status" value="1"/>
</dbReference>
<evidence type="ECO:0000256" key="4">
    <source>
        <dbReference type="ARBA" id="ARBA00022692"/>
    </source>
</evidence>
<evidence type="ECO:0000256" key="6">
    <source>
        <dbReference type="ARBA" id="ARBA00023136"/>
    </source>
</evidence>
<name>A0A4R6QU49_9BURK</name>
<dbReference type="GO" id="GO:0005886">
    <property type="term" value="C:plasma membrane"/>
    <property type="evidence" value="ECO:0007669"/>
    <property type="project" value="UniProtKB-SubCell"/>
</dbReference>
<reference evidence="8 9" key="1">
    <citation type="submission" date="2019-03" db="EMBL/GenBank/DDBJ databases">
        <title>Genomic Encyclopedia of Type Strains, Phase IV (KMG-IV): sequencing the most valuable type-strain genomes for metagenomic binning, comparative biology and taxonomic classification.</title>
        <authorList>
            <person name="Goeker M."/>
        </authorList>
    </citation>
    <scope>NUCLEOTIDE SEQUENCE [LARGE SCALE GENOMIC DNA]</scope>
    <source>
        <strain evidence="8 9">DSM 16998</strain>
    </source>
</reference>
<evidence type="ECO:0000256" key="3">
    <source>
        <dbReference type="ARBA" id="ARBA00022519"/>
    </source>
</evidence>
<evidence type="ECO:0000256" key="5">
    <source>
        <dbReference type="ARBA" id="ARBA00022989"/>
    </source>
</evidence>
<feature type="transmembrane region" description="Helical" evidence="7">
    <location>
        <begin position="276"/>
        <end position="297"/>
    </location>
</feature>
<gene>
    <name evidence="8" type="ORF">DES47_101884</name>
</gene>
<proteinExistence type="inferred from homology"/>
<dbReference type="InterPro" id="IPR017039">
    <property type="entry name" value="Virul_fac_BrkB"/>
</dbReference>
<accession>A0A4R6QU49</accession>